<organism evidence="2">
    <name type="scientific">Rhizophora mucronata</name>
    <name type="common">Asiatic mangrove</name>
    <dbReference type="NCBI Taxonomy" id="61149"/>
    <lineage>
        <taxon>Eukaryota</taxon>
        <taxon>Viridiplantae</taxon>
        <taxon>Streptophyta</taxon>
        <taxon>Embryophyta</taxon>
        <taxon>Tracheophyta</taxon>
        <taxon>Spermatophyta</taxon>
        <taxon>Magnoliopsida</taxon>
        <taxon>eudicotyledons</taxon>
        <taxon>Gunneridae</taxon>
        <taxon>Pentapetalae</taxon>
        <taxon>rosids</taxon>
        <taxon>fabids</taxon>
        <taxon>Malpighiales</taxon>
        <taxon>Rhizophoraceae</taxon>
        <taxon>Rhizophora</taxon>
    </lineage>
</organism>
<feature type="region of interest" description="Disordered" evidence="1">
    <location>
        <begin position="14"/>
        <end position="38"/>
    </location>
</feature>
<reference evidence="2" key="1">
    <citation type="submission" date="2018-02" db="EMBL/GenBank/DDBJ databases">
        <title>Rhizophora mucronata_Transcriptome.</title>
        <authorList>
            <person name="Meera S.P."/>
            <person name="Sreeshan A."/>
            <person name="Augustine A."/>
        </authorList>
    </citation>
    <scope>NUCLEOTIDE SEQUENCE</scope>
    <source>
        <tissue evidence="2">Leaf</tissue>
    </source>
</reference>
<accession>A0A2P2P901</accession>
<feature type="compositionally biased region" description="Polar residues" evidence="1">
    <location>
        <begin position="23"/>
        <end position="32"/>
    </location>
</feature>
<proteinExistence type="predicted"/>
<dbReference type="AlphaFoldDB" id="A0A2P2P901"/>
<name>A0A2P2P901_RHIMU</name>
<evidence type="ECO:0000313" key="2">
    <source>
        <dbReference type="EMBL" id="MBX51189.1"/>
    </source>
</evidence>
<sequence length="38" mass="4255">MLLYSNSVTITRLTKQYTRKNHNLSPPNNSGRNPPAVA</sequence>
<dbReference type="EMBL" id="GGEC01070705">
    <property type="protein sequence ID" value="MBX51189.1"/>
    <property type="molecule type" value="Transcribed_RNA"/>
</dbReference>
<protein>
    <submittedName>
        <fullName evidence="2">Uncharacterized protein</fullName>
    </submittedName>
</protein>
<evidence type="ECO:0000256" key="1">
    <source>
        <dbReference type="SAM" id="MobiDB-lite"/>
    </source>
</evidence>